<dbReference type="PANTHER" id="PTHR44196:SF1">
    <property type="entry name" value="DEHYDROGENASE_REDUCTASE SDR FAMILY MEMBER 7B"/>
    <property type="match status" value="1"/>
</dbReference>
<evidence type="ECO:0000313" key="4">
    <source>
        <dbReference type="Proteomes" id="UP000326464"/>
    </source>
</evidence>
<dbReference type="InterPro" id="IPR036291">
    <property type="entry name" value="NAD(P)-bd_dom_sf"/>
</dbReference>
<dbReference type="Pfam" id="PF00106">
    <property type="entry name" value="adh_short"/>
    <property type="match status" value="1"/>
</dbReference>
<name>A0A7X1NRD2_9MICC</name>
<dbReference type="PANTHER" id="PTHR44196">
    <property type="entry name" value="DEHYDROGENASE/REDUCTASE SDR FAMILY MEMBER 7B"/>
    <property type="match status" value="1"/>
</dbReference>
<dbReference type="OrthoDB" id="9810734at2"/>
<proteinExistence type="inferred from homology"/>
<protein>
    <submittedName>
        <fullName evidence="3">SDR family NAD(P)-dependent oxidoreductase</fullName>
    </submittedName>
</protein>
<organism evidence="3 4">
    <name type="scientific">Arthrobacter bussei</name>
    <dbReference type="NCBI Taxonomy" id="2594179"/>
    <lineage>
        <taxon>Bacteria</taxon>
        <taxon>Bacillati</taxon>
        <taxon>Actinomycetota</taxon>
        <taxon>Actinomycetes</taxon>
        <taxon>Micrococcales</taxon>
        <taxon>Micrococcaceae</taxon>
        <taxon>Arthrobacter</taxon>
    </lineage>
</organism>
<gene>
    <name evidence="3" type="ORF">FNH21_12250</name>
</gene>
<dbReference type="EMBL" id="VJXX01000004">
    <property type="protein sequence ID" value="MPY11479.1"/>
    <property type="molecule type" value="Genomic_DNA"/>
</dbReference>
<dbReference type="InterPro" id="IPR002347">
    <property type="entry name" value="SDR_fam"/>
</dbReference>
<dbReference type="PRINTS" id="PR00081">
    <property type="entry name" value="GDHRDH"/>
</dbReference>
<accession>A0A7X1NRD2</accession>
<dbReference type="RefSeq" id="WP_152816107.1">
    <property type="nucleotide sequence ID" value="NZ_VJXX01000004.1"/>
</dbReference>
<evidence type="ECO:0000256" key="1">
    <source>
        <dbReference type="ARBA" id="ARBA00006484"/>
    </source>
</evidence>
<dbReference type="GO" id="GO:0016491">
    <property type="term" value="F:oxidoreductase activity"/>
    <property type="evidence" value="ECO:0007669"/>
    <property type="project" value="UniProtKB-KW"/>
</dbReference>
<dbReference type="InterPro" id="IPR020904">
    <property type="entry name" value="Sc_DH/Rdtase_CS"/>
</dbReference>
<reference evidence="4" key="1">
    <citation type="submission" date="2019-07" db="EMBL/GenBank/DDBJ databases">
        <title>Arthrobacter KR32 sp. nov., isolated from mountain cheese made of cows milk.</title>
        <authorList>
            <person name="Flegler A."/>
        </authorList>
    </citation>
    <scope>NUCLEOTIDE SEQUENCE [LARGE SCALE GENOMIC DNA]</scope>
    <source>
        <strain evidence="4">KR32</strain>
    </source>
</reference>
<sequence>MQLTGKTILMAGGTSGIGLGLALRFHAAGNRVIVAGRREEILQRIAADHPGIDTAVLDIADPDSISSLRDALLVSHPDLDVVVAMAGIMEPEDLRDPSSLATAERTVTTNLLGPLRLVSAFVQHLESREDAAIITVTSGLAYVPLPVAPTYSATKAALHSWTDSLRVHLGDTSVQVIELAPPLVRTTLMGNQDNEHGMPLEEFLDETMALLAAGPEARQILVERVKHLRFAEATGQYDAVLDRQSMLPG</sequence>
<dbReference type="GO" id="GO:0016020">
    <property type="term" value="C:membrane"/>
    <property type="evidence" value="ECO:0007669"/>
    <property type="project" value="TreeGrafter"/>
</dbReference>
<keyword evidence="2" id="KW-0560">Oxidoreductase</keyword>
<keyword evidence="4" id="KW-1185">Reference proteome</keyword>
<comment type="similarity">
    <text evidence="1">Belongs to the short-chain dehydrogenases/reductases (SDR) family.</text>
</comment>
<dbReference type="Gene3D" id="3.40.50.720">
    <property type="entry name" value="NAD(P)-binding Rossmann-like Domain"/>
    <property type="match status" value="1"/>
</dbReference>
<evidence type="ECO:0000256" key="2">
    <source>
        <dbReference type="ARBA" id="ARBA00023002"/>
    </source>
</evidence>
<dbReference type="SUPFAM" id="SSF51735">
    <property type="entry name" value="NAD(P)-binding Rossmann-fold domains"/>
    <property type="match status" value="1"/>
</dbReference>
<dbReference type="AlphaFoldDB" id="A0A7X1NRD2"/>
<dbReference type="PROSITE" id="PS00061">
    <property type="entry name" value="ADH_SHORT"/>
    <property type="match status" value="1"/>
</dbReference>
<evidence type="ECO:0000313" key="3">
    <source>
        <dbReference type="EMBL" id="MPY11479.1"/>
    </source>
</evidence>
<comment type="caution">
    <text evidence="3">The sequence shown here is derived from an EMBL/GenBank/DDBJ whole genome shotgun (WGS) entry which is preliminary data.</text>
</comment>
<dbReference type="Proteomes" id="UP000326464">
    <property type="component" value="Unassembled WGS sequence"/>
</dbReference>